<evidence type="ECO:0000256" key="5">
    <source>
        <dbReference type="ARBA" id="ARBA00023136"/>
    </source>
</evidence>
<feature type="transmembrane region" description="Helical" evidence="6">
    <location>
        <begin position="310"/>
        <end position="334"/>
    </location>
</feature>
<feature type="transmembrane region" description="Helical" evidence="6">
    <location>
        <begin position="41"/>
        <end position="62"/>
    </location>
</feature>
<dbReference type="PANTHER" id="PTHR30474">
    <property type="entry name" value="CELL CYCLE PROTEIN"/>
    <property type="match status" value="1"/>
</dbReference>
<dbReference type="OrthoDB" id="9812661at2"/>
<keyword evidence="4 6" id="KW-1133">Transmembrane helix</keyword>
<dbReference type="GO" id="GO:0008360">
    <property type="term" value="P:regulation of cell shape"/>
    <property type="evidence" value="ECO:0007669"/>
    <property type="project" value="UniProtKB-KW"/>
</dbReference>
<feature type="transmembrane region" description="Helical" evidence="6">
    <location>
        <begin position="106"/>
        <end position="123"/>
    </location>
</feature>
<feature type="transmembrane region" description="Helical" evidence="6">
    <location>
        <begin position="178"/>
        <end position="198"/>
    </location>
</feature>
<evidence type="ECO:0000256" key="2">
    <source>
        <dbReference type="ARBA" id="ARBA00022692"/>
    </source>
</evidence>
<protein>
    <submittedName>
        <fullName evidence="7">Rod shape-determining protein RodA</fullName>
    </submittedName>
</protein>
<feature type="transmembrane region" description="Helical" evidence="6">
    <location>
        <begin position="69"/>
        <end position="86"/>
    </location>
</feature>
<dbReference type="AlphaFoldDB" id="A0A2V1JSJ0"/>
<evidence type="ECO:0000313" key="7">
    <source>
        <dbReference type="EMBL" id="PWE87940.1"/>
    </source>
</evidence>
<dbReference type="GO" id="GO:0032153">
    <property type="term" value="C:cell division site"/>
    <property type="evidence" value="ECO:0007669"/>
    <property type="project" value="TreeGrafter"/>
</dbReference>
<dbReference type="RefSeq" id="WP_109214459.1">
    <property type="nucleotide sequence ID" value="NZ_JRFU01000009.1"/>
</dbReference>
<feature type="transmembrane region" description="Helical" evidence="6">
    <location>
        <begin position="130"/>
        <end position="149"/>
    </location>
</feature>
<feature type="transmembrane region" description="Helical" evidence="6">
    <location>
        <begin position="346"/>
        <end position="366"/>
    </location>
</feature>
<keyword evidence="8" id="KW-1185">Reference proteome</keyword>
<proteinExistence type="predicted"/>
<feature type="transmembrane region" description="Helical" evidence="6">
    <location>
        <begin position="155"/>
        <end position="171"/>
    </location>
</feature>
<evidence type="ECO:0000256" key="4">
    <source>
        <dbReference type="ARBA" id="ARBA00022989"/>
    </source>
</evidence>
<organism evidence="7 8">
    <name type="scientific">Eubacterium ramulus</name>
    <dbReference type="NCBI Taxonomy" id="39490"/>
    <lineage>
        <taxon>Bacteria</taxon>
        <taxon>Bacillati</taxon>
        <taxon>Bacillota</taxon>
        <taxon>Clostridia</taxon>
        <taxon>Eubacteriales</taxon>
        <taxon>Eubacteriaceae</taxon>
        <taxon>Eubacterium</taxon>
    </lineage>
</organism>
<evidence type="ECO:0000313" key="8">
    <source>
        <dbReference type="Proteomes" id="UP000245288"/>
    </source>
</evidence>
<name>A0A2V1JSJ0_EUBRA</name>
<comment type="subcellular location">
    <subcellularLocation>
        <location evidence="1">Membrane</location>
        <topology evidence="1">Multi-pass membrane protein</topology>
    </subcellularLocation>
</comment>
<dbReference type="GO" id="GO:0005886">
    <property type="term" value="C:plasma membrane"/>
    <property type="evidence" value="ECO:0007669"/>
    <property type="project" value="TreeGrafter"/>
</dbReference>
<feature type="transmembrane region" description="Helical" evidence="6">
    <location>
        <begin position="12"/>
        <end position="29"/>
    </location>
</feature>
<evidence type="ECO:0000256" key="6">
    <source>
        <dbReference type="SAM" id="Phobius"/>
    </source>
</evidence>
<evidence type="ECO:0000256" key="3">
    <source>
        <dbReference type="ARBA" id="ARBA00022960"/>
    </source>
</evidence>
<dbReference type="EMBL" id="JRFU01000009">
    <property type="protein sequence ID" value="PWE87940.1"/>
    <property type="molecule type" value="Genomic_DNA"/>
</dbReference>
<sequence length="378" mass="41212">MFKQYKLKNYRFRLVAYVVLLCIIGVMVVGSAKPSVQNKQIIGIAGGLVVMVIVSLIDYGTILKFRRPIYLLAVVLLAVIFIPGVGDNTGGATRWIQVTSSFKFQPSEFCKILLIIFFAGFFMKYKDQLNTWKTILLSLILAGIPLALIVKEPDLSTTIATTMIFITLLFVAGLSYKIVAGVLVLGVPVGIIGVVLIMKQALPLKPYQYKRIMSWLQPSNPAYADDSYQQQNSIIAIGSGQLWGKGLNNSSITSLKNGDFISEPQTDFIFAVIGEELGFIGCLIVIILLLLIVFECILIAKNAKDLGGRLICCGMAALIGFQSFINICVTTGLMPNTGLPLPFVSYGLTSIMSLFIGLGMVLNVGLQARKYHGLGDMD</sequence>
<gene>
    <name evidence="7" type="ORF">LG34_01030</name>
</gene>
<accession>A0A2V1JSJ0</accession>
<keyword evidence="2 6" id="KW-0812">Transmembrane</keyword>
<dbReference type="Pfam" id="PF01098">
    <property type="entry name" value="FTSW_RODA_SPOVE"/>
    <property type="match status" value="1"/>
</dbReference>
<dbReference type="GO" id="GO:0015648">
    <property type="term" value="F:lipid-linked peptidoglycan transporter activity"/>
    <property type="evidence" value="ECO:0007669"/>
    <property type="project" value="TreeGrafter"/>
</dbReference>
<comment type="caution">
    <text evidence="7">The sequence shown here is derived from an EMBL/GenBank/DDBJ whole genome shotgun (WGS) entry which is preliminary data.</text>
</comment>
<reference evidence="7 8" key="1">
    <citation type="submission" date="2014-09" db="EMBL/GenBank/DDBJ databases">
        <title>Butyrate-producing bacteria isolated from human gut.</title>
        <authorList>
            <person name="Zhang Q."/>
            <person name="Zhao L."/>
        </authorList>
    </citation>
    <scope>NUCLEOTIDE SEQUENCE [LARGE SCALE GENOMIC DNA]</scope>
    <source>
        <strain evidence="7 8">21</strain>
    </source>
</reference>
<feature type="transmembrane region" description="Helical" evidence="6">
    <location>
        <begin position="277"/>
        <end position="298"/>
    </location>
</feature>
<keyword evidence="3" id="KW-0133">Cell shape</keyword>
<dbReference type="GO" id="GO:0051301">
    <property type="term" value="P:cell division"/>
    <property type="evidence" value="ECO:0007669"/>
    <property type="project" value="InterPro"/>
</dbReference>
<dbReference type="InterPro" id="IPR001182">
    <property type="entry name" value="FtsW/RodA"/>
</dbReference>
<evidence type="ECO:0000256" key="1">
    <source>
        <dbReference type="ARBA" id="ARBA00004141"/>
    </source>
</evidence>
<keyword evidence="5 6" id="KW-0472">Membrane</keyword>
<dbReference type="Proteomes" id="UP000245288">
    <property type="component" value="Unassembled WGS sequence"/>
</dbReference>